<dbReference type="GO" id="GO:0004516">
    <property type="term" value="F:nicotinate phosphoribosyltransferase activity"/>
    <property type="evidence" value="ECO:0007669"/>
    <property type="project" value="UniProtKB-UniRule"/>
</dbReference>
<feature type="domain" description="Nicotinate phosphoribosyltransferase N-terminal" evidence="11">
    <location>
        <begin position="9"/>
        <end position="130"/>
    </location>
</feature>
<evidence type="ECO:0000313" key="13">
    <source>
        <dbReference type="EMBL" id="KTD37175.1"/>
    </source>
</evidence>
<comment type="caution">
    <text evidence="13">The sequence shown here is derived from an EMBL/GenBank/DDBJ whole genome shotgun (WGS) entry which is preliminary data.</text>
</comment>
<dbReference type="InterPro" id="IPR007229">
    <property type="entry name" value="Nic_PRibTrfase-Fam"/>
</dbReference>
<evidence type="ECO:0000256" key="2">
    <source>
        <dbReference type="ARBA" id="ARBA00010897"/>
    </source>
</evidence>
<dbReference type="EMBL" id="LNYP01000031">
    <property type="protein sequence ID" value="KTD37175.1"/>
    <property type="molecule type" value="Genomic_DNA"/>
</dbReference>
<name>A0A0W0WXY7_9GAMM</name>
<dbReference type="GO" id="GO:0005829">
    <property type="term" value="C:cytosol"/>
    <property type="evidence" value="ECO:0007669"/>
    <property type="project" value="TreeGrafter"/>
</dbReference>
<dbReference type="FunFam" id="3.20.20.70:FF:000076">
    <property type="entry name" value="Nicotinate phosphoribosyltransferase"/>
    <property type="match status" value="1"/>
</dbReference>
<dbReference type="EC" id="6.3.4.21" evidence="3 9"/>
<keyword evidence="4" id="KW-0597">Phosphoprotein</keyword>
<dbReference type="NCBIfam" id="NF006695">
    <property type="entry name" value="PRK09243.1-2"/>
    <property type="match status" value="1"/>
</dbReference>
<evidence type="ECO:0000256" key="4">
    <source>
        <dbReference type="ARBA" id="ARBA00022553"/>
    </source>
</evidence>
<evidence type="ECO:0000256" key="9">
    <source>
        <dbReference type="RuleBase" id="RU365100"/>
    </source>
</evidence>
<dbReference type="NCBIfam" id="NF009131">
    <property type="entry name" value="PRK12484.1"/>
    <property type="match status" value="1"/>
</dbReference>
<dbReference type="InterPro" id="IPR041619">
    <property type="entry name" value="NAPRTase_C"/>
</dbReference>
<dbReference type="RefSeq" id="WP_025385641.1">
    <property type="nucleotide sequence ID" value="NZ_LCUA01000029.1"/>
</dbReference>
<feature type="domain" description="Nicotinate phosphoribosyltransferase C-terminal" evidence="12">
    <location>
        <begin position="352"/>
        <end position="456"/>
    </location>
</feature>
<dbReference type="PANTHER" id="PTHR11098">
    <property type="entry name" value="NICOTINATE PHOSPHORIBOSYLTRANSFERASE"/>
    <property type="match status" value="1"/>
</dbReference>
<sequence>MLTFTGTYTDQYQLTMAQTYFFKGRANHSAVFDYFFRKLPFDGGYAIFAGLEDLLTALEHLKFNDEDLQFLKQQQFAPEFIEYLKQFRFHGNIYASQEGDVVFPTRPVIIIEANILEAQMIETLVLNILNFQTLIATKANRMRQVAGQRQLIDFGLRRAQGAGGYYATRAAFIGGFDATSNVVAGRDYGIPVSGTMSHAFIQSYDDEYSAFHDFSQVWPDECVLLVDTYDTLKSGVPNAIKIGKELEAKGHRLRGIRLDSGDLALLAKQSRQLLDEAGMHYVKIAASNQLDEFVIKQLLEQKAPIDVFGVGTNLVIGQPDGALDGVYKLVFADDKPRIKLSENISKVTIPGKKQVHRILKDDIFWGADVISLDDEEDMTRMYCPFNHFNPIVLKNLKQEPLLKQVVKNGKRTEKPKSLKEIAHFSQDRLKLLPKEFKRFDDPSVYKIGISEQLKTIRDQLIHIHKG</sequence>
<evidence type="ECO:0000259" key="12">
    <source>
        <dbReference type="Pfam" id="PF17956"/>
    </source>
</evidence>
<dbReference type="NCBIfam" id="TIGR01513">
    <property type="entry name" value="NAPRTase_put"/>
    <property type="match status" value="1"/>
</dbReference>
<feature type="domain" description="Nicotinate/nicotinamide phosphoribosyltransferase" evidence="10">
    <location>
        <begin position="150"/>
        <end position="316"/>
    </location>
</feature>
<dbReference type="PATRIC" id="fig|29423.5.peg.2425"/>
<dbReference type="GO" id="GO:0047280">
    <property type="term" value="F:nicotinamide phosphoribosyltransferase activity"/>
    <property type="evidence" value="ECO:0007669"/>
    <property type="project" value="UniProtKB-ARBA"/>
</dbReference>
<comment type="similarity">
    <text evidence="2 9">Belongs to the NAPRTase family.</text>
</comment>
<dbReference type="Pfam" id="PF04095">
    <property type="entry name" value="NAPRTase"/>
    <property type="match status" value="1"/>
</dbReference>
<dbReference type="Pfam" id="PF17956">
    <property type="entry name" value="NAPRTase_C"/>
    <property type="match status" value="1"/>
</dbReference>
<dbReference type="InterPro" id="IPR036068">
    <property type="entry name" value="Nicotinate_pribotase-like_C"/>
</dbReference>
<protein>
    <recommendedName>
        <fullName evidence="3 9">Nicotinate phosphoribosyltransferase</fullName>
        <ecNumber evidence="3 9">6.3.4.21</ecNumber>
    </recommendedName>
</protein>
<accession>A0A0W0WXY7</accession>
<dbReference type="Proteomes" id="UP000054858">
    <property type="component" value="Unassembled WGS sequence"/>
</dbReference>
<comment type="pathway">
    <text evidence="1 9">Cofactor biosynthesis; NAD(+) biosynthesis; nicotinate D-ribonucleotide from nicotinate: step 1/1.</text>
</comment>
<evidence type="ECO:0000256" key="5">
    <source>
        <dbReference type="ARBA" id="ARBA00022598"/>
    </source>
</evidence>
<dbReference type="SUPFAM" id="SSF51690">
    <property type="entry name" value="Nicotinate/Quinolinate PRTase C-terminal domain-like"/>
    <property type="match status" value="1"/>
</dbReference>
<dbReference type="PIRSF" id="PIRSF000484">
    <property type="entry name" value="NAPRT"/>
    <property type="match status" value="1"/>
</dbReference>
<dbReference type="InterPro" id="IPR040727">
    <property type="entry name" value="NAPRTase_N"/>
</dbReference>
<organism evidence="13 14">
    <name type="scientific">Legionella oakridgensis</name>
    <dbReference type="NCBI Taxonomy" id="29423"/>
    <lineage>
        <taxon>Bacteria</taxon>
        <taxon>Pseudomonadati</taxon>
        <taxon>Pseudomonadota</taxon>
        <taxon>Gammaproteobacteria</taxon>
        <taxon>Legionellales</taxon>
        <taxon>Legionellaceae</taxon>
        <taxon>Legionella</taxon>
    </lineage>
</organism>
<evidence type="ECO:0000256" key="8">
    <source>
        <dbReference type="ARBA" id="ARBA00048668"/>
    </source>
</evidence>
<dbReference type="UniPathway" id="UPA00253">
    <property type="reaction ID" value="UER00457"/>
</dbReference>
<dbReference type="InterPro" id="IPR006405">
    <property type="entry name" value="Nic_PRibTrfase_pncB"/>
</dbReference>
<dbReference type="InterPro" id="IPR041525">
    <property type="entry name" value="N/Namide_PRibTrfase"/>
</dbReference>
<dbReference type="Pfam" id="PF17767">
    <property type="entry name" value="NAPRTase_N"/>
    <property type="match status" value="1"/>
</dbReference>
<comment type="function">
    <text evidence="9">Catalyzes the first step in the biosynthesis of NAD from nicotinic acid, the ATP-dependent synthesis of beta-nicotinate D-ribonucleotide from nicotinate and 5-phospho-D-ribose 1-phosphate.</text>
</comment>
<evidence type="ECO:0000256" key="3">
    <source>
        <dbReference type="ARBA" id="ARBA00013236"/>
    </source>
</evidence>
<dbReference type="Gene3D" id="3.20.20.70">
    <property type="entry name" value="Aldolase class I"/>
    <property type="match status" value="1"/>
</dbReference>
<evidence type="ECO:0000256" key="1">
    <source>
        <dbReference type="ARBA" id="ARBA00004952"/>
    </source>
</evidence>
<comment type="PTM">
    <text evidence="9">Transiently phosphorylated on a His residue during the reaction cycle. Phosphorylation strongly increases the affinity for substrates and increases the rate of nicotinate D-ribonucleotide production. Dephosphorylation regenerates the low-affinity form of the enzyme, leading to product release.</text>
</comment>
<dbReference type="SUPFAM" id="SSF54675">
    <property type="entry name" value="Nicotinate/Quinolinate PRTase N-terminal domain-like"/>
    <property type="match status" value="1"/>
</dbReference>
<evidence type="ECO:0000256" key="7">
    <source>
        <dbReference type="ARBA" id="ARBA00022679"/>
    </source>
</evidence>
<comment type="catalytic activity">
    <reaction evidence="8 9">
        <text>5-phospho-alpha-D-ribose 1-diphosphate + nicotinate + ATP + H2O = nicotinate beta-D-ribonucleotide + ADP + phosphate + diphosphate</text>
        <dbReference type="Rhea" id="RHEA:36163"/>
        <dbReference type="ChEBI" id="CHEBI:15377"/>
        <dbReference type="ChEBI" id="CHEBI:30616"/>
        <dbReference type="ChEBI" id="CHEBI:32544"/>
        <dbReference type="ChEBI" id="CHEBI:33019"/>
        <dbReference type="ChEBI" id="CHEBI:43474"/>
        <dbReference type="ChEBI" id="CHEBI:57502"/>
        <dbReference type="ChEBI" id="CHEBI:58017"/>
        <dbReference type="ChEBI" id="CHEBI:456216"/>
        <dbReference type="EC" id="6.3.4.21"/>
    </reaction>
</comment>
<dbReference type="GO" id="GO:0034355">
    <property type="term" value="P:NAD+ biosynthetic process via the salvage pathway"/>
    <property type="evidence" value="ECO:0007669"/>
    <property type="project" value="TreeGrafter"/>
</dbReference>
<gene>
    <name evidence="13" type="ORF">Loak_2311</name>
</gene>
<dbReference type="InterPro" id="IPR013785">
    <property type="entry name" value="Aldolase_TIM"/>
</dbReference>
<dbReference type="AlphaFoldDB" id="A0A0W0WXY7"/>
<keyword evidence="7 9" id="KW-0808">Transferase</keyword>
<keyword evidence="6 9" id="KW-0662">Pyridine nucleotide biosynthesis</keyword>
<evidence type="ECO:0000259" key="11">
    <source>
        <dbReference type="Pfam" id="PF17767"/>
    </source>
</evidence>
<reference evidence="13 14" key="1">
    <citation type="submission" date="2015-11" db="EMBL/GenBank/DDBJ databases">
        <title>Genomic analysis of 38 Legionella species identifies large and diverse effector repertoires.</title>
        <authorList>
            <person name="Burstein D."/>
            <person name="Amaro F."/>
            <person name="Zusman T."/>
            <person name="Lifshitz Z."/>
            <person name="Cohen O."/>
            <person name="Gilbert J.A."/>
            <person name="Pupko T."/>
            <person name="Shuman H.A."/>
            <person name="Segal G."/>
        </authorList>
    </citation>
    <scope>NUCLEOTIDE SEQUENCE [LARGE SCALE GENOMIC DNA]</scope>
    <source>
        <strain evidence="13 14">Oak Ridge-10</strain>
    </source>
</reference>
<proteinExistence type="inferred from homology"/>
<dbReference type="Gene3D" id="3.20.140.10">
    <property type="entry name" value="nicotinate phosphoribosyltransferase"/>
    <property type="match status" value="1"/>
</dbReference>
<evidence type="ECO:0000256" key="6">
    <source>
        <dbReference type="ARBA" id="ARBA00022642"/>
    </source>
</evidence>
<evidence type="ECO:0000313" key="14">
    <source>
        <dbReference type="Proteomes" id="UP000054858"/>
    </source>
</evidence>
<dbReference type="PANTHER" id="PTHR11098:SF1">
    <property type="entry name" value="NICOTINATE PHOSPHORIBOSYLTRANSFERASE"/>
    <property type="match status" value="1"/>
</dbReference>
<keyword evidence="13" id="KW-0328">Glycosyltransferase</keyword>
<dbReference type="CDD" id="cd01570">
    <property type="entry name" value="NAPRTase_A"/>
    <property type="match status" value="1"/>
</dbReference>
<evidence type="ECO:0000259" key="10">
    <source>
        <dbReference type="Pfam" id="PF04095"/>
    </source>
</evidence>
<keyword evidence="5 9" id="KW-0436">Ligase</keyword>